<keyword evidence="7" id="KW-1185">Reference proteome</keyword>
<comment type="function">
    <text evidence="4">Catalyzes the hydroxylation of the N(6)-(4-aminobutyl)-L-lysine intermediate produced by deoxyhypusine synthase/DHPS on a critical lysine of the eukaryotic translation initiation factor 5A/eIF-5A. This is the second step of the post-translational modification of that lysine into an unusual amino acid residue named hypusine. Hypusination is unique to mature eIF-5A factor and is essential for its function.</text>
</comment>
<dbReference type="SMART" id="SM00567">
    <property type="entry name" value="EZ_HEAT"/>
    <property type="match status" value="4"/>
</dbReference>
<evidence type="ECO:0000256" key="5">
    <source>
        <dbReference type="SAM" id="MobiDB-lite"/>
    </source>
</evidence>
<evidence type="ECO:0008006" key="8">
    <source>
        <dbReference type="Google" id="ProtNLM"/>
    </source>
</evidence>
<dbReference type="InterPro" id="IPR000357">
    <property type="entry name" value="HEAT"/>
</dbReference>
<dbReference type="AlphaFoldDB" id="U5QKW1"/>
<dbReference type="Gene3D" id="1.25.10.10">
    <property type="entry name" value="Leucine-rich Repeat Variant"/>
    <property type="match status" value="2"/>
</dbReference>
<dbReference type="InterPro" id="IPR004155">
    <property type="entry name" value="PBS_lyase_HEAT"/>
</dbReference>
<dbReference type="STRING" id="1183438.GKIL_3262"/>
<name>U5QKW1_GLOK1</name>
<dbReference type="GO" id="GO:0030089">
    <property type="term" value="C:phycobilisome"/>
    <property type="evidence" value="ECO:0007669"/>
    <property type="project" value="UniProtKB-KW"/>
</dbReference>
<keyword evidence="3" id="KW-0605">Phycobilisome</keyword>
<dbReference type="HOGENOM" id="CLU_838783_0_0_3"/>
<dbReference type="Proteomes" id="UP000017396">
    <property type="component" value="Chromosome"/>
</dbReference>
<dbReference type="KEGG" id="glj:GKIL_3262"/>
<sequence>MLGLALAGRVFAQQVMDEAGGNRIKTPQELFNERHLSPAEVDALVDRAIQQMQFDRDESTRHQAIDSLIPVGPWAAKAIPLLVEYIERGEWAGNAMEALQAMGDAAAPAYVQLLASPNPRRRQSIAATRLAPPLTSPELFDAYERVLHDKYWCVRSEAVWGLVGYGSKAVPILKSAYLEDSAPAVRSNALFGLAAIRPIGRDVAQLFVAALSDPATDVRVAAVVAMNNPDPPDDAYVPALVQASSDPSMQVRESVAGSLANIAPRVPAQFQQATAALRKLEEDPSESARRWAVLGIQRLHLLPLKPKHPPEFTGSQQQTTEFDRDCFGKQP</sequence>
<keyword evidence="1" id="KW-0042">Antenna complex</keyword>
<evidence type="ECO:0000256" key="2">
    <source>
        <dbReference type="ARBA" id="ARBA00022737"/>
    </source>
</evidence>
<dbReference type="Pfam" id="PF13646">
    <property type="entry name" value="HEAT_2"/>
    <property type="match status" value="1"/>
</dbReference>
<evidence type="ECO:0000256" key="1">
    <source>
        <dbReference type="ARBA" id="ARBA00022549"/>
    </source>
</evidence>
<evidence type="ECO:0000313" key="7">
    <source>
        <dbReference type="Proteomes" id="UP000017396"/>
    </source>
</evidence>
<keyword evidence="2" id="KW-0677">Repeat</keyword>
<accession>U5QKW1</accession>
<dbReference type="PROSITE" id="PS50077">
    <property type="entry name" value="HEAT_REPEAT"/>
    <property type="match status" value="1"/>
</dbReference>
<feature type="region of interest" description="Disordered" evidence="5">
    <location>
        <begin position="305"/>
        <end position="331"/>
    </location>
</feature>
<feature type="compositionally biased region" description="Basic and acidic residues" evidence="5">
    <location>
        <begin position="321"/>
        <end position="331"/>
    </location>
</feature>
<dbReference type="InterPro" id="IPR016024">
    <property type="entry name" value="ARM-type_fold"/>
</dbReference>
<dbReference type="GO" id="GO:0016491">
    <property type="term" value="F:oxidoreductase activity"/>
    <property type="evidence" value="ECO:0007669"/>
    <property type="project" value="TreeGrafter"/>
</dbReference>
<dbReference type="Pfam" id="PF02985">
    <property type="entry name" value="HEAT"/>
    <property type="match status" value="1"/>
</dbReference>
<protein>
    <recommendedName>
        <fullName evidence="8">Oxidoreductase/HEAT repeat-containing protein</fullName>
    </recommendedName>
</protein>
<dbReference type="InterPro" id="IPR021133">
    <property type="entry name" value="HEAT_type_2"/>
</dbReference>
<dbReference type="EMBL" id="CP003587">
    <property type="protein sequence ID" value="AGY59508.1"/>
    <property type="molecule type" value="Genomic_DNA"/>
</dbReference>
<dbReference type="SUPFAM" id="SSF48371">
    <property type="entry name" value="ARM repeat"/>
    <property type="match status" value="1"/>
</dbReference>
<dbReference type="PANTHER" id="PTHR12697:SF38">
    <property type="entry name" value="PBS LYASE HEAT DOMAIN PROTEIN REPEAT-CONTAINING PROTEIN"/>
    <property type="match status" value="1"/>
</dbReference>
<reference evidence="6 7" key="1">
    <citation type="journal article" date="2013" name="PLoS ONE">
        <title>Cultivation and Complete Genome Sequencing of Gloeobacter kilaueensis sp. nov., from a Lava Cave in Kilauea Caldera, Hawai'i.</title>
        <authorList>
            <person name="Saw J.H."/>
            <person name="Schatz M."/>
            <person name="Brown M.V."/>
            <person name="Kunkel D.D."/>
            <person name="Foster J.S."/>
            <person name="Shick H."/>
            <person name="Christensen S."/>
            <person name="Hou S."/>
            <person name="Wan X."/>
            <person name="Donachie S.P."/>
        </authorList>
    </citation>
    <scope>NUCLEOTIDE SEQUENCE [LARGE SCALE GENOMIC DNA]</scope>
    <source>
        <strain evidence="7">JS</strain>
    </source>
</reference>
<dbReference type="PANTHER" id="PTHR12697">
    <property type="entry name" value="PBS LYASE HEAT-LIKE PROTEIN"/>
    <property type="match status" value="1"/>
</dbReference>
<evidence type="ECO:0000313" key="6">
    <source>
        <dbReference type="EMBL" id="AGY59508.1"/>
    </source>
</evidence>
<evidence type="ECO:0000256" key="3">
    <source>
        <dbReference type="ARBA" id="ARBA00022738"/>
    </source>
</evidence>
<evidence type="ECO:0000256" key="4">
    <source>
        <dbReference type="ARBA" id="ARBA00045876"/>
    </source>
</evidence>
<proteinExistence type="predicted"/>
<dbReference type="InterPro" id="IPR011989">
    <property type="entry name" value="ARM-like"/>
</dbReference>
<organism evidence="6 7">
    <name type="scientific">Gloeobacter kilaueensis (strain ATCC BAA-2537 / CCAP 1431/1 / ULC 316 / JS1)</name>
    <dbReference type="NCBI Taxonomy" id="1183438"/>
    <lineage>
        <taxon>Bacteria</taxon>
        <taxon>Bacillati</taxon>
        <taxon>Cyanobacteriota</taxon>
        <taxon>Cyanophyceae</taxon>
        <taxon>Gloeobacterales</taxon>
        <taxon>Gloeobacteraceae</taxon>
        <taxon>Gloeobacter</taxon>
    </lineage>
</organism>
<gene>
    <name evidence="6" type="ORF">GKIL_3262</name>
</gene>